<feature type="transmembrane region" description="Helical" evidence="2">
    <location>
        <begin position="277"/>
        <end position="297"/>
    </location>
</feature>
<feature type="region of interest" description="Disordered" evidence="1">
    <location>
        <begin position="44"/>
        <end position="73"/>
    </location>
</feature>
<dbReference type="PANTHER" id="PTHR38434">
    <property type="entry name" value="BLL2549 PROTEIN"/>
    <property type="match status" value="1"/>
</dbReference>
<feature type="transmembrane region" description="Helical" evidence="2">
    <location>
        <begin position="176"/>
        <end position="194"/>
    </location>
</feature>
<feature type="transmembrane region" description="Helical" evidence="2">
    <location>
        <begin position="488"/>
        <end position="508"/>
    </location>
</feature>
<evidence type="ECO:0000256" key="1">
    <source>
        <dbReference type="SAM" id="MobiDB-lite"/>
    </source>
</evidence>
<dbReference type="PIRSF" id="PIRSF035905">
    <property type="entry name" value="UCP035905_mp"/>
    <property type="match status" value="1"/>
</dbReference>
<protein>
    <recommendedName>
        <fullName evidence="4">DUF2339 domain-containing protein</fullName>
    </recommendedName>
</protein>
<dbReference type="PANTHER" id="PTHR38434:SF1">
    <property type="entry name" value="BLL2549 PROTEIN"/>
    <property type="match status" value="1"/>
</dbReference>
<feature type="transmembrane region" description="Helical" evidence="2">
    <location>
        <begin position="538"/>
        <end position="553"/>
    </location>
</feature>
<dbReference type="Pfam" id="PF10101">
    <property type="entry name" value="DUF2339"/>
    <property type="match status" value="1"/>
</dbReference>
<feature type="transmembrane region" description="Helical" evidence="2">
    <location>
        <begin position="596"/>
        <end position="615"/>
    </location>
</feature>
<organism evidence="3">
    <name type="scientific">uncultured Craurococcus sp</name>
    <dbReference type="NCBI Taxonomy" id="1135998"/>
    <lineage>
        <taxon>Bacteria</taxon>
        <taxon>Pseudomonadati</taxon>
        <taxon>Pseudomonadota</taxon>
        <taxon>Alphaproteobacteria</taxon>
        <taxon>Acetobacterales</taxon>
        <taxon>Acetobacteraceae</taxon>
        <taxon>Craurococcus</taxon>
        <taxon>environmental samples</taxon>
    </lineage>
</organism>
<reference evidence="3" key="1">
    <citation type="submission" date="2020-02" db="EMBL/GenBank/DDBJ databases">
        <authorList>
            <person name="Meier V. D."/>
        </authorList>
    </citation>
    <scope>NUCLEOTIDE SEQUENCE</scope>
    <source>
        <strain evidence="3">AVDCRST_MAG27</strain>
    </source>
</reference>
<feature type="transmembrane region" description="Helical" evidence="2">
    <location>
        <begin position="622"/>
        <end position="643"/>
    </location>
</feature>
<evidence type="ECO:0008006" key="4">
    <source>
        <dbReference type="Google" id="ProtNLM"/>
    </source>
</evidence>
<feature type="transmembrane region" description="Helical" evidence="2">
    <location>
        <begin position="820"/>
        <end position="840"/>
    </location>
</feature>
<feature type="transmembrane region" description="Helical" evidence="2">
    <location>
        <begin position="382"/>
        <end position="399"/>
    </location>
</feature>
<accession>A0A6J4J2D2</accession>
<feature type="compositionally biased region" description="Pro residues" evidence="1">
    <location>
        <begin position="48"/>
        <end position="71"/>
    </location>
</feature>
<evidence type="ECO:0000256" key="2">
    <source>
        <dbReference type="SAM" id="Phobius"/>
    </source>
</evidence>
<feature type="transmembrane region" description="Helical" evidence="2">
    <location>
        <begin position="515"/>
        <end position="532"/>
    </location>
</feature>
<feature type="transmembrane region" description="Helical" evidence="2">
    <location>
        <begin position="846"/>
        <end position="866"/>
    </location>
</feature>
<feature type="transmembrane region" description="Helical" evidence="2">
    <location>
        <begin position="730"/>
        <end position="749"/>
    </location>
</feature>
<feature type="transmembrane region" description="Helical" evidence="2">
    <location>
        <begin position="334"/>
        <end position="353"/>
    </location>
</feature>
<keyword evidence="2" id="KW-0472">Membrane</keyword>
<feature type="transmembrane region" description="Helical" evidence="2">
    <location>
        <begin position="663"/>
        <end position="680"/>
    </location>
</feature>
<feature type="transmembrane region" description="Helical" evidence="2">
    <location>
        <begin position="251"/>
        <end position="270"/>
    </location>
</feature>
<feature type="transmembrane region" description="Helical" evidence="2">
    <location>
        <begin position="794"/>
        <end position="813"/>
    </location>
</feature>
<feature type="transmembrane region" description="Helical" evidence="2">
    <location>
        <begin position="756"/>
        <end position="774"/>
    </location>
</feature>
<keyword evidence="2" id="KW-0812">Transmembrane</keyword>
<name>A0A6J4J2D2_9PROT</name>
<dbReference type="InterPro" id="IPR014600">
    <property type="entry name" value="UCP035905_mem"/>
</dbReference>
<feature type="transmembrane region" description="Helical" evidence="2">
    <location>
        <begin position="428"/>
        <end position="446"/>
    </location>
</feature>
<feature type="transmembrane region" description="Helical" evidence="2">
    <location>
        <begin position="107"/>
        <end position="127"/>
    </location>
</feature>
<feature type="transmembrane region" description="Helical" evidence="2">
    <location>
        <begin position="359"/>
        <end position="375"/>
    </location>
</feature>
<dbReference type="EMBL" id="CADCTD010000127">
    <property type="protein sequence ID" value="CAA9266014.1"/>
    <property type="molecule type" value="Genomic_DNA"/>
</dbReference>
<gene>
    <name evidence="3" type="ORF">AVDCRST_MAG27-2824</name>
</gene>
<proteinExistence type="predicted"/>
<feature type="transmembrane region" description="Helical" evidence="2">
    <location>
        <begin position="458"/>
        <end position="476"/>
    </location>
</feature>
<dbReference type="InterPro" id="IPR019286">
    <property type="entry name" value="DUF2339_TM"/>
</dbReference>
<keyword evidence="2" id="KW-1133">Transmembrane helix</keyword>
<feature type="transmembrane region" description="Helical" evidence="2">
    <location>
        <begin position="565"/>
        <end position="584"/>
    </location>
</feature>
<sequence>MEGFLILLVLGFFLGWALGIAGYMRAGRLQRRVQALEEAVRTGAPLAAPAPPPPSPWDRPAEAPAPQPVEEPAPQAAPELERAMAASAPPAEPKRRPGIEELLTLRWGVWLGAGALLLAGVFLVRTAVEEGWLGPGPRCVLAGLLGLALVGGAAWMRRRPAGERPGLPANIPGPDQAPAALAAGGLAILFGAAYGAGPLYGLVPPLLGFGLLAVVALAGIALALVFGPVVAAIGIAGAYGTPALVETQDPSLPGLFLYLLAVTVAALGVLRQVGAAWLGWCAAGASAAWVVIGGMIAGGSGAAWAPALFAPVAAALHIGLLPGAALEGAAGRRLVLLPFALLAAAGVVLVPGATGPGPAVGVLLFSVVGLAAAAREGRLMPLPFLAALAGLLMLLGWTIPDWLMPEEAVTIDGVVQALLPTRPWPPEALLPFLGAALALGAMHGLMGAWQERRGIRPLAWAALPAAVPVLVLLVAYARVRGFALDGRWALAALALAAGSTGLAGLAAREAAVQRAGAHAAGAMAALALGAAMVLSDQWLTMAVALFLPPLAWVEARSALDPLRRVALAVAGVVLVRLLLNWHVVDYPVGTTPVLNGLLPAYGVPAACFALAAAMFRRRRDDLLVGVLEAGALAFLAVLVLLEIRHAMTGGDWAGSEAWGFAEAGLQLSAMALLATLVRWLERRLGGRRVLGWGWRLLFLGVAGFGTGLLLDNPAFGDWGALLPMPVFNELALAYAVPAALAGLALRGLVPRWMARLLALYALVAGFAWVTLEVRHRFHPEAMPLWMSDVEGSELYAYSIAWLAFGAALLALGIRQGAAALRLAALGVIGLTILKAFFIDMAELEGLWRVLSFLGLGLALIALGAVYRRFVVTPAPVPPG</sequence>
<feature type="transmembrane region" description="Helical" evidence="2">
    <location>
        <begin position="206"/>
        <end position="239"/>
    </location>
</feature>
<feature type="transmembrane region" description="Helical" evidence="2">
    <location>
        <begin position="303"/>
        <end position="322"/>
    </location>
</feature>
<evidence type="ECO:0000313" key="3">
    <source>
        <dbReference type="EMBL" id="CAA9266014.1"/>
    </source>
</evidence>
<feature type="transmembrane region" description="Helical" evidence="2">
    <location>
        <begin position="692"/>
        <end position="710"/>
    </location>
</feature>
<dbReference type="AlphaFoldDB" id="A0A6J4J2D2"/>